<dbReference type="InterPro" id="IPR009078">
    <property type="entry name" value="Ferritin-like_SF"/>
</dbReference>
<dbReference type="STRING" id="572036.SAMN05661099_1401"/>
<dbReference type="Proteomes" id="UP000189981">
    <property type="component" value="Unassembled WGS sequence"/>
</dbReference>
<dbReference type="InterPro" id="IPR052965">
    <property type="entry name" value="Pigment-catalase-like"/>
</dbReference>
<dbReference type="SUPFAM" id="SSF47240">
    <property type="entry name" value="Ferritin-like"/>
    <property type="match status" value="1"/>
</dbReference>
<evidence type="ECO:0000313" key="1">
    <source>
        <dbReference type="EMBL" id="SKB43263.1"/>
    </source>
</evidence>
<keyword evidence="2" id="KW-1185">Reference proteome</keyword>
<proteinExistence type="predicted"/>
<name>A0A1T5B8P0_9SPHI</name>
<protein>
    <submittedName>
        <fullName evidence="1">Ferritin-like domain-containing protein</fullName>
    </submittedName>
</protein>
<dbReference type="EMBL" id="FUYR01000001">
    <property type="protein sequence ID" value="SKB43263.1"/>
    <property type="molecule type" value="Genomic_DNA"/>
</dbReference>
<accession>A0A1T5B8P0</accession>
<organism evidence="1 2">
    <name type="scientific">Daejeonella lutea</name>
    <dbReference type="NCBI Taxonomy" id="572036"/>
    <lineage>
        <taxon>Bacteria</taxon>
        <taxon>Pseudomonadati</taxon>
        <taxon>Bacteroidota</taxon>
        <taxon>Sphingobacteriia</taxon>
        <taxon>Sphingobacteriales</taxon>
        <taxon>Sphingobacteriaceae</taxon>
        <taxon>Daejeonella</taxon>
    </lineage>
</organism>
<dbReference type="RefSeq" id="WP_079701881.1">
    <property type="nucleotide sequence ID" value="NZ_FUYR01000001.1"/>
</dbReference>
<dbReference type="PANTHER" id="PTHR31694:SF26">
    <property type="entry name" value="OS05G0151100 PROTEIN"/>
    <property type="match status" value="1"/>
</dbReference>
<dbReference type="OrthoDB" id="954262at2"/>
<dbReference type="AlphaFoldDB" id="A0A1T5B8P0"/>
<dbReference type="PANTHER" id="PTHR31694">
    <property type="entry name" value="DESICCATION-LIKE PROTEIN"/>
    <property type="match status" value="1"/>
</dbReference>
<evidence type="ECO:0000313" key="2">
    <source>
        <dbReference type="Proteomes" id="UP000189981"/>
    </source>
</evidence>
<gene>
    <name evidence="1" type="ORF">SAMN05661099_1401</name>
</gene>
<sequence>MNLLNILDEIEKVDAEVYERLNPRRRAMKQFFNFGSKVALAAVPMALGSMFKTAYGQSTATVEQVLQYALTLEYLEAEFYTKAVAAPGLIPAGAPLGAITTIRDHENQHVTFLRNTITSLSKTPVAKPTFDFSAGNGSGTGPFASVFTNYDTFLAVAQVFEDTGVRAYKGQAPNLLRQGAVLTAALNIHSVEARHASHIRQMRKARGANVKPWITGKDNGIGLAAVQPSYDGEDLETQAGVKITGINGQAISVNAATESFDEPLTMAQVLSIVDPFIV</sequence>
<reference evidence="2" key="1">
    <citation type="submission" date="2017-02" db="EMBL/GenBank/DDBJ databases">
        <authorList>
            <person name="Varghese N."/>
            <person name="Submissions S."/>
        </authorList>
    </citation>
    <scope>NUCLEOTIDE SEQUENCE [LARGE SCALE GENOMIC DNA]</scope>
    <source>
        <strain evidence="2">DSM 22385</strain>
    </source>
</reference>
<dbReference type="Pfam" id="PF13668">
    <property type="entry name" value="Ferritin_2"/>
    <property type="match status" value="1"/>
</dbReference>